<dbReference type="AlphaFoldDB" id="A0A0F6W796"/>
<reference evidence="3 4" key="1">
    <citation type="submission" date="2015-03" db="EMBL/GenBank/DDBJ databases">
        <title>Genome assembly of Sandaracinus amylolyticus DSM 53668.</title>
        <authorList>
            <person name="Sharma G."/>
            <person name="Subramanian S."/>
        </authorList>
    </citation>
    <scope>NUCLEOTIDE SEQUENCE [LARGE SCALE GENOMIC DNA]</scope>
    <source>
        <strain evidence="3 4">DSM 53668</strain>
    </source>
</reference>
<dbReference type="KEGG" id="samy:DB32_006257"/>
<feature type="chain" id="PRO_5002511948" evidence="2">
    <location>
        <begin position="24"/>
        <end position="725"/>
    </location>
</feature>
<feature type="region of interest" description="Disordered" evidence="1">
    <location>
        <begin position="30"/>
        <end position="54"/>
    </location>
</feature>
<name>A0A0F6W796_9BACT</name>
<proteinExistence type="predicted"/>
<evidence type="ECO:0000313" key="3">
    <source>
        <dbReference type="EMBL" id="AKF09108.1"/>
    </source>
</evidence>
<sequence>MHARTLRALVALTALASALGAGCTVGERDPMRPDAAMLDGGGRDAQATPDAGPLECDPDSTVGASCTSTRECDDGCFCNGVEVCTEGTCVQHEAPCDDDIECTADSCNEEENRCEFVGRDEMCADEDVCNGTESCVPGLGCRPGLRLTCNDGDPCTVGTCDATTGCAFIARDLDGDGFADERCGGEDCNDDPVVGAAISPGGTEVCGNAYDDDCDGLSDYRDPTCGAANDTCDTAEMLPGPGTYVRTTRGAANNYALGCRPTGVDTVFRIHLDDPADVQVTLSVESGTGSVAIRPWASCASGPDAYCRDNEVLARDLAAGDYAVIVRTSTGSTFSLTVAQMTATPIQRVDVCNDATVDISAGGTFTGFFSDVNHDYTLSCRATGTAKDVAYRLVITQPSDVRLTASTTASSSTTTYLSLVRDCTSPATAIACVQRASAEIFRRSVAPGVYYVLLESSSTAATTWRLVADIQPAAMRNPGDACSSELDITNSMVSVPLSSVEIDYGTTCGGNTTSSRDASFSFTTTELRDVVLTTEVGGIHYVSVAGDCGDLTTETSCTSGTPRIEQRMLRVPAGTYHVTVSTALASGSIVASARLEPPTFPPANDTCGGATDLVHAVPATADLLAAGDDVLGCAAEGSPDAIHRLVITERRNVTLVARRTDGSPEVLAIGLRSDCATPSSDLACASGGGSALLNRTLDAGTYYVVVESSRGAVGPYSIVAYLAEP</sequence>
<dbReference type="STRING" id="927083.DB32_006257"/>
<dbReference type="RefSeq" id="WP_053236193.1">
    <property type="nucleotide sequence ID" value="NZ_CP011125.1"/>
</dbReference>
<keyword evidence="4" id="KW-1185">Reference proteome</keyword>
<dbReference type="EMBL" id="CP011125">
    <property type="protein sequence ID" value="AKF09108.1"/>
    <property type="molecule type" value="Genomic_DNA"/>
</dbReference>
<dbReference type="Proteomes" id="UP000034883">
    <property type="component" value="Chromosome"/>
</dbReference>
<dbReference type="OrthoDB" id="5488288at2"/>
<evidence type="ECO:0000313" key="4">
    <source>
        <dbReference type="Proteomes" id="UP000034883"/>
    </source>
</evidence>
<keyword evidence="2" id="KW-0732">Signal</keyword>
<accession>A0A0F6W796</accession>
<dbReference type="PROSITE" id="PS51257">
    <property type="entry name" value="PROKAR_LIPOPROTEIN"/>
    <property type="match status" value="1"/>
</dbReference>
<evidence type="ECO:0000256" key="2">
    <source>
        <dbReference type="SAM" id="SignalP"/>
    </source>
</evidence>
<protein>
    <submittedName>
        <fullName evidence="3">Uncharacterized protein</fullName>
    </submittedName>
</protein>
<gene>
    <name evidence="3" type="ORF">DB32_006257</name>
</gene>
<organism evidence="3 4">
    <name type="scientific">Sandaracinus amylolyticus</name>
    <dbReference type="NCBI Taxonomy" id="927083"/>
    <lineage>
        <taxon>Bacteria</taxon>
        <taxon>Pseudomonadati</taxon>
        <taxon>Myxococcota</taxon>
        <taxon>Polyangia</taxon>
        <taxon>Polyangiales</taxon>
        <taxon>Sandaracinaceae</taxon>
        <taxon>Sandaracinus</taxon>
    </lineage>
</organism>
<feature type="signal peptide" evidence="2">
    <location>
        <begin position="1"/>
        <end position="23"/>
    </location>
</feature>
<evidence type="ECO:0000256" key="1">
    <source>
        <dbReference type="SAM" id="MobiDB-lite"/>
    </source>
</evidence>